<dbReference type="GO" id="GO:0004640">
    <property type="term" value="F:phosphoribosylanthranilate isomerase activity"/>
    <property type="evidence" value="ECO:0007669"/>
    <property type="project" value="TreeGrafter"/>
</dbReference>
<sequence length="248" mass="28463">MPRYLKGWLKDVVQLSLRRPSFRASRQRPIISLNKRILEFNVRNVTAIIAEYKRKSPSGLDVERDPIEYAKFMEKYTVGLSVLTEEKYFNGSYEILRKIASSVSIPILMKDFIAKESQIDDAYNLGADTVLLIVKILTERELESLMEYARSYGMEPLVEINDEKDLEIALRIGAKFIGVNSRDLETLEINKENQRKLLSMIPSDVVKVAESGISERNEIEELRKLGVNAFLIGSSLMQNPEKIKEFIL</sequence>
<dbReference type="Proteomes" id="UP000693941">
    <property type="component" value="Chromosome"/>
</dbReference>
<evidence type="ECO:0000313" key="8">
    <source>
        <dbReference type="EMBL" id="QXJ32935.1"/>
    </source>
</evidence>
<keyword evidence="5 6" id="KW-0456">Lyase</keyword>
<dbReference type="EC" id="4.1.1.48" evidence="6"/>
<dbReference type="GO" id="GO:0000162">
    <property type="term" value="P:L-tryptophan biosynthetic process"/>
    <property type="evidence" value="ECO:0007669"/>
    <property type="project" value="UniProtKB-UniRule"/>
</dbReference>
<evidence type="ECO:0000256" key="1">
    <source>
        <dbReference type="ARBA" id="ARBA00022605"/>
    </source>
</evidence>
<dbReference type="NCBIfam" id="NF001374">
    <property type="entry name" value="PRK00278.2-1"/>
    <property type="match status" value="1"/>
</dbReference>
<dbReference type="HAMAP" id="MF_00134_A">
    <property type="entry name" value="IGPS_A"/>
    <property type="match status" value="1"/>
</dbReference>
<dbReference type="EMBL" id="CP077715">
    <property type="protein sequence ID" value="QXJ32935.1"/>
    <property type="molecule type" value="Genomic_DNA"/>
</dbReference>
<dbReference type="UniPathway" id="UPA00035">
    <property type="reaction ID" value="UER00043"/>
</dbReference>
<gene>
    <name evidence="6" type="primary">trpC</name>
    <name evidence="8" type="ORF">J5U21_02592</name>
</gene>
<keyword evidence="2 6" id="KW-0210">Decarboxylase</keyword>
<evidence type="ECO:0000259" key="7">
    <source>
        <dbReference type="Pfam" id="PF00218"/>
    </source>
</evidence>
<dbReference type="RefSeq" id="WP_218260854.1">
    <property type="nucleotide sequence ID" value="NZ_CP077715.1"/>
</dbReference>
<evidence type="ECO:0000256" key="3">
    <source>
        <dbReference type="ARBA" id="ARBA00022822"/>
    </source>
</evidence>
<organism evidence="8 9">
    <name type="scientific">Saccharolobus shibatae</name>
    <dbReference type="NCBI Taxonomy" id="2286"/>
    <lineage>
        <taxon>Archaea</taxon>
        <taxon>Thermoproteota</taxon>
        <taxon>Thermoprotei</taxon>
        <taxon>Sulfolobales</taxon>
        <taxon>Sulfolobaceae</taxon>
        <taxon>Saccharolobus</taxon>
    </lineage>
</organism>
<dbReference type="GeneID" id="65561006"/>
<dbReference type="InterPro" id="IPR001468">
    <property type="entry name" value="Indole-3-GlycerolPSynthase_CS"/>
</dbReference>
<evidence type="ECO:0000313" key="9">
    <source>
        <dbReference type="Proteomes" id="UP000693941"/>
    </source>
</evidence>
<keyword evidence="1 6" id="KW-0028">Amino-acid biosynthesis</keyword>
<dbReference type="InterPro" id="IPR013798">
    <property type="entry name" value="Indole-3-glycerol_P_synth_dom"/>
</dbReference>
<proteinExistence type="inferred from homology"/>
<reference evidence="8" key="1">
    <citation type="journal article" date="2021" name="Environ. Microbiol.">
        <title>New insights into the diversity and evolution of the archaeal mobilome from three complete genomes of Saccharolobus shibatae.</title>
        <authorList>
            <person name="Medvedeva S."/>
            <person name="Brandt D."/>
            <person name="Cvirkaite-Krupovic V."/>
            <person name="Liu Y."/>
            <person name="Severinov K."/>
            <person name="Ishino S."/>
            <person name="Ishino Y."/>
            <person name="Prangishvili D."/>
            <person name="Kalinowski J."/>
            <person name="Krupovic M."/>
        </authorList>
    </citation>
    <scope>NUCLEOTIDE SEQUENCE</scope>
    <source>
        <strain evidence="8">BEU9</strain>
    </source>
</reference>
<dbReference type="InterPro" id="IPR045186">
    <property type="entry name" value="Indole-3-glycerol_P_synth"/>
</dbReference>
<dbReference type="PANTHER" id="PTHR22854:SF2">
    <property type="entry name" value="INDOLE-3-GLYCEROL-PHOSPHATE SYNTHASE"/>
    <property type="match status" value="1"/>
</dbReference>
<comment type="catalytic activity">
    <reaction evidence="6">
        <text>1-(2-carboxyphenylamino)-1-deoxy-D-ribulose 5-phosphate + H(+) = (1S,2R)-1-C-(indol-3-yl)glycerol 3-phosphate + CO2 + H2O</text>
        <dbReference type="Rhea" id="RHEA:23476"/>
        <dbReference type="ChEBI" id="CHEBI:15377"/>
        <dbReference type="ChEBI" id="CHEBI:15378"/>
        <dbReference type="ChEBI" id="CHEBI:16526"/>
        <dbReference type="ChEBI" id="CHEBI:58613"/>
        <dbReference type="ChEBI" id="CHEBI:58866"/>
        <dbReference type="EC" id="4.1.1.48"/>
    </reaction>
</comment>
<comment type="pathway">
    <text evidence="6">Amino-acid biosynthesis; L-tryptophan biosynthesis; L-tryptophan from chorismate: step 4/5.</text>
</comment>
<evidence type="ECO:0000256" key="2">
    <source>
        <dbReference type="ARBA" id="ARBA00022793"/>
    </source>
</evidence>
<evidence type="ECO:0000256" key="6">
    <source>
        <dbReference type="HAMAP-Rule" id="MF_00134"/>
    </source>
</evidence>
<keyword evidence="4 6" id="KW-0057">Aromatic amino acid biosynthesis</keyword>
<keyword evidence="3 6" id="KW-0822">Tryptophan biosynthesis</keyword>
<dbReference type="AlphaFoldDB" id="A0A8F5BX16"/>
<evidence type="ECO:0000256" key="5">
    <source>
        <dbReference type="ARBA" id="ARBA00023239"/>
    </source>
</evidence>
<feature type="domain" description="Indole-3-glycerol phosphate synthase" evidence="7">
    <location>
        <begin position="2"/>
        <end position="242"/>
    </location>
</feature>
<comment type="similarity">
    <text evidence="6">Belongs to the TrpC family.</text>
</comment>
<dbReference type="GO" id="GO:0004425">
    <property type="term" value="F:indole-3-glycerol-phosphate synthase activity"/>
    <property type="evidence" value="ECO:0007669"/>
    <property type="project" value="UniProtKB-UniRule"/>
</dbReference>
<dbReference type="PANTHER" id="PTHR22854">
    <property type="entry name" value="TRYPTOPHAN BIOSYNTHESIS PROTEIN"/>
    <property type="match status" value="1"/>
</dbReference>
<dbReference type="Pfam" id="PF00218">
    <property type="entry name" value="IGPS"/>
    <property type="match status" value="1"/>
</dbReference>
<dbReference type="CDD" id="cd00331">
    <property type="entry name" value="IGPS"/>
    <property type="match status" value="1"/>
</dbReference>
<evidence type="ECO:0000256" key="4">
    <source>
        <dbReference type="ARBA" id="ARBA00023141"/>
    </source>
</evidence>
<accession>A0A8F5BX16</accession>
<dbReference type="PROSITE" id="PS00614">
    <property type="entry name" value="IGPS"/>
    <property type="match status" value="1"/>
</dbReference>
<protein>
    <recommendedName>
        <fullName evidence="6">Indole-3-glycerol phosphate synthase</fullName>
        <shortName evidence="6">IGPS</shortName>
        <ecNumber evidence="6">4.1.1.48</ecNumber>
    </recommendedName>
</protein>
<name>A0A8F5BX16_9CREN</name>